<dbReference type="Pfam" id="PF00251">
    <property type="entry name" value="Glyco_hydro_32N"/>
    <property type="match status" value="1"/>
</dbReference>
<dbReference type="InterPro" id="IPR001362">
    <property type="entry name" value="Glyco_hydro_32"/>
</dbReference>
<feature type="domain" description="Glycosyl hydrolase family 32 C-terminal" evidence="6">
    <location>
        <begin position="509"/>
        <end position="628"/>
    </location>
</feature>
<name>A0A814E696_ADIRI</name>
<dbReference type="InterPro" id="IPR013148">
    <property type="entry name" value="Glyco_hydro_32_N"/>
</dbReference>
<dbReference type="AlphaFoldDB" id="A0A814E696"/>
<dbReference type="SMART" id="SM00640">
    <property type="entry name" value="Glyco_32"/>
    <property type="match status" value="1"/>
</dbReference>
<dbReference type="OrthoDB" id="202537at2759"/>
<organism evidence="7 8">
    <name type="scientific">Adineta ricciae</name>
    <name type="common">Rotifer</name>
    <dbReference type="NCBI Taxonomy" id="249248"/>
    <lineage>
        <taxon>Eukaryota</taxon>
        <taxon>Metazoa</taxon>
        <taxon>Spiralia</taxon>
        <taxon>Gnathifera</taxon>
        <taxon>Rotifera</taxon>
        <taxon>Eurotatoria</taxon>
        <taxon>Bdelloidea</taxon>
        <taxon>Adinetida</taxon>
        <taxon>Adinetidae</taxon>
        <taxon>Adineta</taxon>
    </lineage>
</organism>
<proteinExistence type="inferred from homology"/>
<dbReference type="GO" id="GO:0005987">
    <property type="term" value="P:sucrose catabolic process"/>
    <property type="evidence" value="ECO:0007669"/>
    <property type="project" value="TreeGrafter"/>
</dbReference>
<feature type="domain" description="Glycosyl hydrolase family 32 N-terminal" evidence="5">
    <location>
        <begin position="154"/>
        <end position="483"/>
    </location>
</feature>
<dbReference type="InterPro" id="IPR013320">
    <property type="entry name" value="ConA-like_dom_sf"/>
</dbReference>
<evidence type="ECO:0000313" key="7">
    <source>
        <dbReference type="EMBL" id="CAF0964479.1"/>
    </source>
</evidence>
<dbReference type="Gene3D" id="2.115.10.20">
    <property type="entry name" value="Glycosyl hydrolase domain, family 43"/>
    <property type="match status" value="1"/>
</dbReference>
<comment type="caution">
    <text evidence="7">The sequence shown here is derived from an EMBL/GenBank/DDBJ whole genome shotgun (WGS) entry which is preliminary data.</text>
</comment>
<accession>A0A814E696</accession>
<evidence type="ECO:0000256" key="4">
    <source>
        <dbReference type="RuleBase" id="RU362110"/>
    </source>
</evidence>
<dbReference type="InterPro" id="IPR013189">
    <property type="entry name" value="Glyco_hydro_32_C"/>
</dbReference>
<keyword evidence="2 4" id="KW-0378">Hydrolase</keyword>
<evidence type="ECO:0000259" key="6">
    <source>
        <dbReference type="Pfam" id="PF08244"/>
    </source>
</evidence>
<dbReference type="GO" id="GO:0004575">
    <property type="term" value="F:sucrose alpha-glucosidase activity"/>
    <property type="evidence" value="ECO:0007669"/>
    <property type="project" value="TreeGrafter"/>
</dbReference>
<keyword evidence="3 4" id="KW-0326">Glycosidase</keyword>
<dbReference type="PANTHER" id="PTHR42800:SF1">
    <property type="entry name" value="EXOINULINASE INUD (AFU_ORTHOLOGUE AFUA_5G00480)"/>
    <property type="match status" value="1"/>
</dbReference>
<evidence type="ECO:0000313" key="8">
    <source>
        <dbReference type="Proteomes" id="UP000663852"/>
    </source>
</evidence>
<dbReference type="SUPFAM" id="SSF49899">
    <property type="entry name" value="Concanavalin A-like lectins/glucanases"/>
    <property type="match status" value="1"/>
</dbReference>
<evidence type="ECO:0000259" key="5">
    <source>
        <dbReference type="Pfam" id="PF00251"/>
    </source>
</evidence>
<dbReference type="Proteomes" id="UP000663852">
    <property type="component" value="Unassembled WGS sequence"/>
</dbReference>
<sequence>MTNQTYSICAKLIARNQLVSVNATGALLLSLTFGKRTTMTDSQQSYFMHREKRHLDTEKIFTDGKILVIVNKTLWFSFGKSCGLWYMVGNSNYVVNNLSQATIVKIVLLCMTVFILRVATAHYKTRDTFKPSSSNDLKTLANRVPSHQHRPLVHFSPSKNWINDPNGLVFYDGEWHLFYQHNPHTPMSVNMHWGHSVSEDLIAWTELPIAIEPEDDVVGIWSGSVVIDWKNTTGFQKNMSTHPMIAIYTWQKQRWQEQHMAYSLDRGRTWTKYSSNPIIPMYNNVSAADRLSDQVVRRPFRDPKVFYHILTSSWILVLTGGDHVQFYRSSDLIHWSLMSRFGLTDGSHGGTWECPDLIEFPQRTLKNRTSLWVLLVSVQRNAPAGGSGMQYFIGTFDGNEFHNIQPPETINWLDYGPDFYAGITFHNIPGYDRRQILISWMSNWQYANSLPTAPLWRGQMTIPRQLQLDLNSYTNRYHLRQTPVQELIRYSKRLITYYHEKLSNMVLNMSRDVYMFNIELHKITKATTIHLKFRENSDKSEYTQVSYIGEKNQIELDRSRSGLTDFYSSYPVQFNMNLDRETLITGRLQLQLIIDRCSIELFVNEGKYTMTSLIFPKDSGYQIDISVDGHEIFINYLELMLFSL</sequence>
<dbReference type="InterPro" id="IPR023296">
    <property type="entry name" value="Glyco_hydro_beta-prop_sf"/>
</dbReference>
<dbReference type="PANTHER" id="PTHR42800">
    <property type="entry name" value="EXOINULINASE INUD (AFU_ORTHOLOGUE AFUA_5G00480)"/>
    <property type="match status" value="1"/>
</dbReference>
<protein>
    <submittedName>
        <fullName evidence="7">Uncharacterized protein</fullName>
    </submittedName>
</protein>
<dbReference type="EMBL" id="CAJNOJ010000051">
    <property type="protein sequence ID" value="CAF0964479.1"/>
    <property type="molecule type" value="Genomic_DNA"/>
</dbReference>
<evidence type="ECO:0000256" key="3">
    <source>
        <dbReference type="ARBA" id="ARBA00023295"/>
    </source>
</evidence>
<comment type="similarity">
    <text evidence="1 4">Belongs to the glycosyl hydrolase 32 family.</text>
</comment>
<gene>
    <name evidence="7" type="ORF">EDS130_LOCUS13046</name>
</gene>
<dbReference type="PROSITE" id="PS00609">
    <property type="entry name" value="GLYCOSYL_HYDROL_F32"/>
    <property type="match status" value="1"/>
</dbReference>
<dbReference type="Gene3D" id="2.60.120.560">
    <property type="entry name" value="Exo-inulinase, domain 1"/>
    <property type="match status" value="1"/>
</dbReference>
<dbReference type="InterPro" id="IPR018053">
    <property type="entry name" value="Glyco_hydro_32_AS"/>
</dbReference>
<dbReference type="CDD" id="cd18622">
    <property type="entry name" value="GH32_Inu-like"/>
    <property type="match status" value="1"/>
</dbReference>
<reference evidence="7" key="1">
    <citation type="submission" date="2021-02" db="EMBL/GenBank/DDBJ databases">
        <authorList>
            <person name="Nowell W R."/>
        </authorList>
    </citation>
    <scope>NUCLEOTIDE SEQUENCE</scope>
</reference>
<dbReference type="SUPFAM" id="SSF75005">
    <property type="entry name" value="Arabinanase/levansucrase/invertase"/>
    <property type="match status" value="1"/>
</dbReference>
<dbReference type="GO" id="GO:0005737">
    <property type="term" value="C:cytoplasm"/>
    <property type="evidence" value="ECO:0007669"/>
    <property type="project" value="TreeGrafter"/>
</dbReference>
<evidence type="ECO:0000256" key="2">
    <source>
        <dbReference type="ARBA" id="ARBA00022801"/>
    </source>
</evidence>
<evidence type="ECO:0000256" key="1">
    <source>
        <dbReference type="ARBA" id="ARBA00009902"/>
    </source>
</evidence>
<dbReference type="Pfam" id="PF08244">
    <property type="entry name" value="Glyco_hydro_32C"/>
    <property type="match status" value="1"/>
</dbReference>